<feature type="domain" description="AMP-binding enzyme C-terminal" evidence="1">
    <location>
        <begin position="2"/>
        <end position="49"/>
    </location>
</feature>
<accession>A0ABU5CIC4</accession>
<evidence type="ECO:0000313" key="3">
    <source>
        <dbReference type="Proteomes" id="UP001228376"/>
    </source>
</evidence>
<dbReference type="PANTHER" id="PTHR24095">
    <property type="entry name" value="ACETYL-COENZYME A SYNTHETASE"/>
    <property type="match status" value="1"/>
</dbReference>
<protein>
    <recommendedName>
        <fullName evidence="1">AMP-binding enzyme C-terminal domain-containing protein</fullName>
    </recommendedName>
</protein>
<dbReference type="InterPro" id="IPR045851">
    <property type="entry name" value="AMP-bd_C_sf"/>
</dbReference>
<dbReference type="SUPFAM" id="SSF56801">
    <property type="entry name" value="Acetyl-CoA synthetase-like"/>
    <property type="match status" value="1"/>
</dbReference>
<organism evidence="2 3">
    <name type="scientific">Tigheibacillus jepli</name>
    <dbReference type="NCBI Taxonomy" id="3035914"/>
    <lineage>
        <taxon>Bacteria</taxon>
        <taxon>Bacillati</taxon>
        <taxon>Bacillota</taxon>
        <taxon>Bacilli</taxon>
        <taxon>Bacillales</taxon>
        <taxon>Bacillaceae</taxon>
        <taxon>Tigheibacillus</taxon>
    </lineage>
</organism>
<dbReference type="EMBL" id="JAROCA020000001">
    <property type="protein sequence ID" value="MDY0406083.1"/>
    <property type="molecule type" value="Genomic_DNA"/>
</dbReference>
<evidence type="ECO:0000259" key="1">
    <source>
        <dbReference type="Pfam" id="PF13193"/>
    </source>
</evidence>
<comment type="caution">
    <text evidence="2">The sequence shown here is derived from an EMBL/GenBank/DDBJ whole genome shotgun (WGS) entry which is preliminary data.</text>
</comment>
<sequence length="90" mass="9816">MFVRLAEGYHVSENLENTIRNSVITQIGKIAQPGEIIFVDTLPKTVSGKIMRRLLKEIVTSGTVAGDVTGLEDPTTVEHIKAVVGKQEQV</sequence>
<keyword evidence="3" id="KW-1185">Reference proteome</keyword>
<dbReference type="PANTHER" id="PTHR24095:SF14">
    <property type="entry name" value="ACETYL-COENZYME A SYNTHETASE 1"/>
    <property type="match status" value="1"/>
</dbReference>
<proteinExistence type="predicted"/>
<name>A0ABU5CIC4_9BACI</name>
<dbReference type="Pfam" id="PF13193">
    <property type="entry name" value="AMP-binding_C"/>
    <property type="match status" value="1"/>
</dbReference>
<evidence type="ECO:0000313" key="2">
    <source>
        <dbReference type="EMBL" id="MDY0406083.1"/>
    </source>
</evidence>
<reference evidence="2 3" key="1">
    <citation type="submission" date="2023-10" db="EMBL/GenBank/DDBJ databases">
        <title>179-bfca-hs.</title>
        <authorList>
            <person name="Miliotis G."/>
            <person name="Sengupta P."/>
            <person name="Hameed A."/>
            <person name="Chuvochina M."/>
            <person name="Mcdonagh F."/>
            <person name="Simpson A.C."/>
            <person name="Singh N.K."/>
            <person name="Rekha P.D."/>
            <person name="Raman K."/>
            <person name="Hugenholtz P."/>
            <person name="Venkateswaran K."/>
        </authorList>
    </citation>
    <scope>NUCLEOTIDE SEQUENCE [LARGE SCALE GENOMIC DNA]</scope>
    <source>
        <strain evidence="2 3">179-BFC-A-HS</strain>
    </source>
</reference>
<dbReference type="Proteomes" id="UP001228376">
    <property type="component" value="Unassembled WGS sequence"/>
</dbReference>
<dbReference type="InterPro" id="IPR025110">
    <property type="entry name" value="AMP-bd_C"/>
</dbReference>
<dbReference type="Gene3D" id="3.30.300.30">
    <property type="match status" value="1"/>
</dbReference>
<gene>
    <name evidence="2" type="ORF">P5G51_012400</name>
</gene>